<dbReference type="InterPro" id="IPR036390">
    <property type="entry name" value="WH_DNA-bd_sf"/>
</dbReference>
<sequence length="136" mass="16158">MFTNDKQDPVFKALADSKRRKILDLLEESPMTTGEICAHFEPLDRCTVLQHLKILEVSGLLIVKREGRIRWNYLDSVPIQEIYNRWIRKYAVPSVERLTSWKKELETSPQRAEKKVRKSVPKNSLRRIRQKNRSLR</sequence>
<reference evidence="4" key="1">
    <citation type="submission" date="2018-05" db="EMBL/GenBank/DDBJ databases">
        <title>Leptospira yasudae sp. nov. and Leptospira stimsonii sp. nov., two pathogenic species of the genus Leptospira isolated from environmental sources.</title>
        <authorList>
            <person name="Casanovas-Massana A."/>
            <person name="Hamond C."/>
            <person name="Santos L.A."/>
            <person name="Hacker K.P."/>
            <person name="Balassiano I."/>
            <person name="Medeiros M.A."/>
            <person name="Reis M.G."/>
            <person name="Ko A.I."/>
            <person name="Wunder E.A."/>
        </authorList>
    </citation>
    <scope>NUCLEOTIDE SEQUENCE [LARGE SCALE GENOMIC DNA]</scope>
    <source>
        <strain evidence="4">Yale</strain>
    </source>
</reference>
<dbReference type="PANTHER" id="PTHR38600">
    <property type="entry name" value="TRANSCRIPTIONAL REGULATORY PROTEIN"/>
    <property type="match status" value="1"/>
</dbReference>
<protein>
    <submittedName>
        <fullName evidence="3">Transcriptional regulator</fullName>
    </submittedName>
</protein>
<dbReference type="PANTHER" id="PTHR38600:SF1">
    <property type="entry name" value="TRANSCRIPTIONAL REGULATORY PROTEIN"/>
    <property type="match status" value="1"/>
</dbReference>
<dbReference type="InterPro" id="IPR036388">
    <property type="entry name" value="WH-like_DNA-bd_sf"/>
</dbReference>
<evidence type="ECO:0000313" key="3">
    <source>
        <dbReference type="EMBL" id="RHX87438.1"/>
    </source>
</evidence>
<evidence type="ECO:0000259" key="2">
    <source>
        <dbReference type="PROSITE" id="PS50987"/>
    </source>
</evidence>
<dbReference type="Gene3D" id="1.10.10.10">
    <property type="entry name" value="Winged helix-like DNA-binding domain superfamily/Winged helix DNA-binding domain"/>
    <property type="match status" value="1"/>
</dbReference>
<dbReference type="InterPro" id="IPR011991">
    <property type="entry name" value="ArsR-like_HTH"/>
</dbReference>
<proteinExistence type="predicted"/>
<dbReference type="OrthoDB" id="9799175at2"/>
<dbReference type="PRINTS" id="PR00778">
    <property type="entry name" value="HTHARSR"/>
</dbReference>
<gene>
    <name evidence="3" type="ORF">DLM75_17745</name>
</gene>
<dbReference type="PROSITE" id="PS50987">
    <property type="entry name" value="HTH_ARSR_2"/>
    <property type="match status" value="1"/>
</dbReference>
<evidence type="ECO:0000313" key="4">
    <source>
        <dbReference type="Proteomes" id="UP000265798"/>
    </source>
</evidence>
<comment type="caution">
    <text evidence="3">The sequence shown here is derived from an EMBL/GenBank/DDBJ whole genome shotgun (WGS) entry which is preliminary data.</text>
</comment>
<accession>A0A396Z191</accession>
<dbReference type="CDD" id="cd00090">
    <property type="entry name" value="HTH_ARSR"/>
    <property type="match status" value="1"/>
</dbReference>
<evidence type="ECO:0000256" key="1">
    <source>
        <dbReference type="SAM" id="MobiDB-lite"/>
    </source>
</evidence>
<organism evidence="3 4">
    <name type="scientific">Leptospira stimsonii</name>
    <dbReference type="NCBI Taxonomy" id="2202203"/>
    <lineage>
        <taxon>Bacteria</taxon>
        <taxon>Pseudomonadati</taxon>
        <taxon>Spirochaetota</taxon>
        <taxon>Spirochaetia</taxon>
        <taxon>Leptospirales</taxon>
        <taxon>Leptospiraceae</taxon>
        <taxon>Leptospira</taxon>
    </lineage>
</organism>
<dbReference type="Pfam" id="PF01022">
    <property type="entry name" value="HTH_5"/>
    <property type="match status" value="1"/>
</dbReference>
<name>A0A396Z191_9LEPT</name>
<dbReference type="SUPFAM" id="SSF46785">
    <property type="entry name" value="Winged helix' DNA-binding domain"/>
    <property type="match status" value="1"/>
</dbReference>
<feature type="compositionally biased region" description="Basic residues" evidence="1">
    <location>
        <begin position="114"/>
        <end position="136"/>
    </location>
</feature>
<feature type="domain" description="HTH arsR-type" evidence="2">
    <location>
        <begin position="1"/>
        <end position="94"/>
    </location>
</feature>
<dbReference type="SMART" id="SM00418">
    <property type="entry name" value="HTH_ARSR"/>
    <property type="match status" value="1"/>
</dbReference>
<dbReference type="GO" id="GO:0003700">
    <property type="term" value="F:DNA-binding transcription factor activity"/>
    <property type="evidence" value="ECO:0007669"/>
    <property type="project" value="InterPro"/>
</dbReference>
<dbReference type="AlphaFoldDB" id="A0A396Z191"/>
<dbReference type="EMBL" id="QHCT01000005">
    <property type="protein sequence ID" value="RHX87438.1"/>
    <property type="molecule type" value="Genomic_DNA"/>
</dbReference>
<dbReference type="Proteomes" id="UP000265798">
    <property type="component" value="Unassembled WGS sequence"/>
</dbReference>
<feature type="region of interest" description="Disordered" evidence="1">
    <location>
        <begin position="106"/>
        <end position="136"/>
    </location>
</feature>
<dbReference type="InterPro" id="IPR001845">
    <property type="entry name" value="HTH_ArsR_DNA-bd_dom"/>
</dbReference>